<dbReference type="EMBL" id="LXQA011407093">
    <property type="protein sequence ID" value="MCI96149.1"/>
    <property type="molecule type" value="Genomic_DNA"/>
</dbReference>
<protein>
    <submittedName>
        <fullName evidence="2">Uncharacterized protein</fullName>
    </submittedName>
</protein>
<dbReference type="AlphaFoldDB" id="A0A392W8P2"/>
<organism evidence="2 3">
    <name type="scientific">Trifolium medium</name>
    <dbReference type="NCBI Taxonomy" id="97028"/>
    <lineage>
        <taxon>Eukaryota</taxon>
        <taxon>Viridiplantae</taxon>
        <taxon>Streptophyta</taxon>
        <taxon>Embryophyta</taxon>
        <taxon>Tracheophyta</taxon>
        <taxon>Spermatophyta</taxon>
        <taxon>Magnoliopsida</taxon>
        <taxon>eudicotyledons</taxon>
        <taxon>Gunneridae</taxon>
        <taxon>Pentapetalae</taxon>
        <taxon>rosids</taxon>
        <taxon>fabids</taxon>
        <taxon>Fabales</taxon>
        <taxon>Fabaceae</taxon>
        <taxon>Papilionoideae</taxon>
        <taxon>50 kb inversion clade</taxon>
        <taxon>NPAAA clade</taxon>
        <taxon>Hologalegina</taxon>
        <taxon>IRL clade</taxon>
        <taxon>Trifolieae</taxon>
        <taxon>Trifolium</taxon>
    </lineage>
</organism>
<comment type="caution">
    <text evidence="2">The sequence shown here is derived from an EMBL/GenBank/DDBJ whole genome shotgun (WGS) entry which is preliminary data.</text>
</comment>
<sequence length="44" mass="4510">MEGGDGGEEMCVSEISDGLGEEFGTMIDGEEGEGEVVSGRKDGK</sequence>
<accession>A0A392W8P2</accession>
<evidence type="ECO:0000313" key="2">
    <source>
        <dbReference type="EMBL" id="MCI96149.1"/>
    </source>
</evidence>
<reference evidence="2 3" key="1">
    <citation type="journal article" date="2018" name="Front. Plant Sci.">
        <title>Red Clover (Trifolium pratense) and Zigzag Clover (T. medium) - A Picture of Genomic Similarities and Differences.</title>
        <authorList>
            <person name="Dluhosova J."/>
            <person name="Istvanek J."/>
            <person name="Nedelnik J."/>
            <person name="Repkova J."/>
        </authorList>
    </citation>
    <scope>NUCLEOTIDE SEQUENCE [LARGE SCALE GENOMIC DNA]</scope>
    <source>
        <strain evidence="3">cv. 10/8</strain>
        <tissue evidence="2">Leaf</tissue>
    </source>
</reference>
<dbReference type="Proteomes" id="UP000265520">
    <property type="component" value="Unassembled WGS sequence"/>
</dbReference>
<evidence type="ECO:0000313" key="3">
    <source>
        <dbReference type="Proteomes" id="UP000265520"/>
    </source>
</evidence>
<proteinExistence type="predicted"/>
<name>A0A392W8P2_9FABA</name>
<feature type="region of interest" description="Disordered" evidence="1">
    <location>
        <begin position="22"/>
        <end position="44"/>
    </location>
</feature>
<keyword evidence="3" id="KW-1185">Reference proteome</keyword>
<evidence type="ECO:0000256" key="1">
    <source>
        <dbReference type="SAM" id="MobiDB-lite"/>
    </source>
</evidence>